<dbReference type="PROSITE" id="PS01129">
    <property type="entry name" value="PSI_RLU"/>
    <property type="match status" value="1"/>
</dbReference>
<dbReference type="Pfam" id="PF00849">
    <property type="entry name" value="PseudoU_synth_2"/>
    <property type="match status" value="1"/>
</dbReference>
<dbReference type="Proteomes" id="UP000777002">
    <property type="component" value="Unassembled WGS sequence"/>
</dbReference>
<dbReference type="SUPFAM" id="SSF55120">
    <property type="entry name" value="Pseudouridine synthase"/>
    <property type="match status" value="1"/>
</dbReference>
<dbReference type="InterPro" id="IPR006224">
    <property type="entry name" value="PsdUridine_synth_RluA-like_CS"/>
</dbReference>
<evidence type="ECO:0000313" key="3">
    <source>
        <dbReference type="Proteomes" id="UP000777002"/>
    </source>
</evidence>
<comment type="caution">
    <text evidence="2">The sequence shown here is derived from an EMBL/GenBank/DDBJ whole genome shotgun (WGS) entry which is preliminary data.</text>
</comment>
<dbReference type="InterPro" id="IPR006145">
    <property type="entry name" value="PsdUridine_synth_RsuA/RluA"/>
</dbReference>
<dbReference type="PANTHER" id="PTHR21600">
    <property type="entry name" value="MITOCHONDRIAL RNA PSEUDOURIDINE SYNTHASE"/>
    <property type="match status" value="1"/>
</dbReference>
<dbReference type="InterPro" id="IPR020103">
    <property type="entry name" value="PsdUridine_synth_cat_dom_sf"/>
</dbReference>
<dbReference type="RefSeq" id="WP_205050622.1">
    <property type="nucleotide sequence ID" value="NZ_JACJKX010000013.1"/>
</dbReference>
<dbReference type="InterPro" id="IPR050188">
    <property type="entry name" value="RluA_PseudoU_synthase"/>
</dbReference>
<feature type="domain" description="Pseudouridine synthase RsuA/RluA-like" evidence="1">
    <location>
        <begin position="308"/>
        <end position="457"/>
    </location>
</feature>
<accession>A0ABS2GWD3</accession>
<proteinExistence type="predicted"/>
<dbReference type="Gene3D" id="3.30.2350.10">
    <property type="entry name" value="Pseudouridine synthase"/>
    <property type="match status" value="1"/>
</dbReference>
<dbReference type="PANTHER" id="PTHR21600:SF89">
    <property type="entry name" value="RIBOSOMAL LARGE SUBUNIT PSEUDOURIDINE SYNTHASE A"/>
    <property type="match status" value="1"/>
</dbReference>
<protein>
    <submittedName>
        <fullName evidence="2">RluA family pseudouridine synthase</fullName>
    </submittedName>
</protein>
<organism evidence="2 3">
    <name type="scientific">Parasutterella secunda</name>
    <dbReference type="NCBI Taxonomy" id="626947"/>
    <lineage>
        <taxon>Bacteria</taxon>
        <taxon>Pseudomonadati</taxon>
        <taxon>Pseudomonadota</taxon>
        <taxon>Betaproteobacteria</taxon>
        <taxon>Burkholderiales</taxon>
        <taxon>Sutterellaceae</taxon>
        <taxon>Parasutterella</taxon>
    </lineage>
</organism>
<name>A0ABS2GWD3_9BURK</name>
<evidence type="ECO:0000313" key="2">
    <source>
        <dbReference type="EMBL" id="MBM6929032.1"/>
    </source>
</evidence>
<dbReference type="EMBL" id="JACJKX010000013">
    <property type="protein sequence ID" value="MBM6929032.1"/>
    <property type="molecule type" value="Genomic_DNA"/>
</dbReference>
<dbReference type="CDD" id="cd02869">
    <property type="entry name" value="PseudoU_synth_RluA_like"/>
    <property type="match status" value="1"/>
</dbReference>
<keyword evidence="3" id="KW-1185">Reference proteome</keyword>
<reference evidence="2 3" key="1">
    <citation type="journal article" date="2021" name="Sci. Rep.">
        <title>The distribution of antibiotic resistance genes in chicken gut microbiota commensals.</title>
        <authorList>
            <person name="Juricova H."/>
            <person name="Matiasovicova J."/>
            <person name="Kubasova T."/>
            <person name="Cejkova D."/>
            <person name="Rychlik I."/>
        </authorList>
    </citation>
    <scope>NUCLEOTIDE SEQUENCE [LARGE SCALE GENOMIC DNA]</scope>
    <source>
        <strain evidence="2 3">An562</strain>
    </source>
</reference>
<gene>
    <name evidence="2" type="ORF">H5985_07105</name>
</gene>
<evidence type="ECO:0000259" key="1">
    <source>
        <dbReference type="Pfam" id="PF00849"/>
    </source>
</evidence>
<sequence>MFKELEHAECTDDSGVLTYPYHYRAHPLVIQAANFVRQHLNEHACGQAGRLVAVLVGRMPDGVLGFIAACDQFDCTDSYFEKTFWQQLPSEELKPLNTDRIEKAFEEKIAAQEKYLNFKEAAHARKEHRQRQRASGVFNPEALIASSQFDSGELDRLKLKYILALQAEEAARSDFQHRTHIAVENEWKRRLGSIQLQNKLGRKATLLDVLSGYLNQEDLLKAILRSALPALLNVAYAEKVAPVAMGQSWWGPVASYDARGEGTFFGFARERHEKLLNFLLEGEKLEKNQLSLQTFKDWKPEIVYEDDDLVAFNKPAGMLSVPGKLPVNDLYSVAMTLYPEATGPMLLHRLDMATSGVLLFAKNKSTHRALQMAFAHGSVRKRYIALLERAPAQTSGEIDLPLCLNPYERPRQMVEYTYGKPAQTVYKVLNVNENGQARVAFYPKTDRTHQLRLHAAHAEGLAAPIIGDDLYGHAADRLYLHAEAIRFIHPTTRELLTIEVPCPF</sequence>